<organism evidence="7 8">
    <name type="scientific">Blastopirellula marina</name>
    <dbReference type="NCBI Taxonomy" id="124"/>
    <lineage>
        <taxon>Bacteria</taxon>
        <taxon>Pseudomonadati</taxon>
        <taxon>Planctomycetota</taxon>
        <taxon>Planctomycetia</taxon>
        <taxon>Pirellulales</taxon>
        <taxon>Pirellulaceae</taxon>
        <taxon>Blastopirellula</taxon>
    </lineage>
</organism>
<evidence type="ECO:0000256" key="2">
    <source>
        <dbReference type="ARBA" id="ARBA00008351"/>
    </source>
</evidence>
<reference evidence="7 8" key="1">
    <citation type="submission" date="2018-02" db="EMBL/GenBank/DDBJ databases">
        <title>Comparative genomes isolates from brazilian mangrove.</title>
        <authorList>
            <person name="Araujo J.E."/>
            <person name="Taketani R.G."/>
            <person name="Silva M.C.P."/>
            <person name="Loureco M.V."/>
            <person name="Andreote F.D."/>
        </authorList>
    </citation>
    <scope>NUCLEOTIDE SEQUENCE [LARGE SCALE GENOMIC DNA]</scope>
    <source>
        <strain evidence="7 8">Nap-Phe MGV</strain>
    </source>
</reference>
<sequence length="120" mass="13946">MTTDSTAPPKDVSDDWEENLDELSAAEDFLQFFQIPYDATVVHVNRLHILQRFHDYLRQAESSMPAETVARWAVHQRLLQRAYRDFVESDALTEKVFQVFRNPGGCHSFVSIECLELKTK</sequence>
<evidence type="ECO:0000256" key="3">
    <source>
        <dbReference type="ARBA" id="ARBA00011284"/>
    </source>
</evidence>
<proteinExistence type="inferred from homology"/>
<evidence type="ECO:0000256" key="5">
    <source>
        <dbReference type="ARBA" id="ARBA00023231"/>
    </source>
</evidence>
<comment type="subunit">
    <text evidence="3 6">Homotrimer; associates with NifD.</text>
</comment>
<dbReference type="HAMAP" id="MF_00529">
    <property type="entry name" value="NifW"/>
    <property type="match status" value="1"/>
</dbReference>
<evidence type="ECO:0000256" key="4">
    <source>
        <dbReference type="ARBA" id="ARBA00016274"/>
    </source>
</evidence>
<comment type="similarity">
    <text evidence="2 6">Belongs to the NifW family.</text>
</comment>
<evidence type="ECO:0000313" key="7">
    <source>
        <dbReference type="EMBL" id="PQO45953.1"/>
    </source>
</evidence>
<protein>
    <recommendedName>
        <fullName evidence="4 6">Nitrogenase-stabilizing/protective protein NifW</fullName>
    </recommendedName>
</protein>
<dbReference type="EMBL" id="PUHZ01000012">
    <property type="protein sequence ID" value="PQO45953.1"/>
    <property type="molecule type" value="Genomic_DNA"/>
</dbReference>
<dbReference type="RefSeq" id="WP_105335653.1">
    <property type="nucleotide sequence ID" value="NZ_PUHZ01000012.1"/>
</dbReference>
<dbReference type="InterPro" id="IPR004893">
    <property type="entry name" value="NifW"/>
</dbReference>
<evidence type="ECO:0000256" key="6">
    <source>
        <dbReference type="HAMAP-Rule" id="MF_00529"/>
    </source>
</evidence>
<dbReference type="PIRSF" id="PIRSF005790">
    <property type="entry name" value="NifW"/>
    <property type="match status" value="1"/>
</dbReference>
<dbReference type="GO" id="GO:0009399">
    <property type="term" value="P:nitrogen fixation"/>
    <property type="evidence" value="ECO:0007669"/>
    <property type="project" value="UniProtKB-UniRule"/>
</dbReference>
<dbReference type="Proteomes" id="UP000237819">
    <property type="component" value="Unassembled WGS sequence"/>
</dbReference>
<evidence type="ECO:0000313" key="8">
    <source>
        <dbReference type="Proteomes" id="UP000237819"/>
    </source>
</evidence>
<dbReference type="AlphaFoldDB" id="A0A2S8GND2"/>
<gene>
    <name evidence="6" type="primary">nifW</name>
    <name evidence="7" type="ORF">C5Y93_11930</name>
</gene>
<comment type="function">
    <text evidence="1 6">May protect the nitrogenase Fe-Mo protein from oxidative damage.</text>
</comment>
<dbReference type="Pfam" id="PF03206">
    <property type="entry name" value="NifW"/>
    <property type="match status" value="1"/>
</dbReference>
<evidence type="ECO:0000256" key="1">
    <source>
        <dbReference type="ARBA" id="ARBA00002247"/>
    </source>
</evidence>
<dbReference type="OrthoDB" id="9811868at2"/>
<keyword evidence="5 6" id="KW-0535">Nitrogen fixation</keyword>
<accession>A0A2S8GND2</accession>
<comment type="caution">
    <text evidence="7">The sequence shown here is derived from an EMBL/GenBank/DDBJ whole genome shotgun (WGS) entry which is preliminary data.</text>
</comment>
<name>A0A2S8GND2_9BACT</name>